<dbReference type="Proteomes" id="UP000366051">
    <property type="component" value="Chromosome"/>
</dbReference>
<name>A0A5Q2N0R9_9FIRM</name>
<dbReference type="SUPFAM" id="SSF53067">
    <property type="entry name" value="Actin-like ATPase domain"/>
    <property type="match status" value="2"/>
</dbReference>
<dbReference type="OrthoDB" id="5412507at2"/>
<protein>
    <submittedName>
        <fullName evidence="3">Uncharacterized protein</fullName>
    </submittedName>
</protein>
<proteinExistence type="predicted"/>
<feature type="domain" description="Actin-like protein N-terminal" evidence="1">
    <location>
        <begin position="23"/>
        <end position="168"/>
    </location>
</feature>
<organism evidence="3 4">
    <name type="scientific">Heliorestis convoluta</name>
    <dbReference type="NCBI Taxonomy" id="356322"/>
    <lineage>
        <taxon>Bacteria</taxon>
        <taxon>Bacillati</taxon>
        <taxon>Bacillota</taxon>
        <taxon>Clostridia</taxon>
        <taxon>Eubacteriales</taxon>
        <taxon>Heliobacteriaceae</taxon>
        <taxon>Heliorestis</taxon>
    </lineage>
</organism>
<dbReference type="EMBL" id="CP045875">
    <property type="protein sequence ID" value="QGG48598.1"/>
    <property type="molecule type" value="Genomic_DNA"/>
</dbReference>
<dbReference type="CDD" id="cd24025">
    <property type="entry name" value="ASKHA_NBD_ParM_pCBH-like"/>
    <property type="match status" value="1"/>
</dbReference>
<dbReference type="RefSeq" id="WP_153725740.1">
    <property type="nucleotide sequence ID" value="NZ_CP045875.1"/>
</dbReference>
<dbReference type="InterPro" id="IPR049067">
    <property type="entry name" value="MreB-like_C"/>
</dbReference>
<evidence type="ECO:0000259" key="1">
    <source>
        <dbReference type="Pfam" id="PF17989"/>
    </source>
</evidence>
<dbReference type="KEGG" id="hcv:FTV88_2505"/>
<evidence type="ECO:0000259" key="2">
    <source>
        <dbReference type="Pfam" id="PF21522"/>
    </source>
</evidence>
<dbReference type="InterPro" id="IPR040607">
    <property type="entry name" value="ALP_N"/>
</dbReference>
<dbReference type="Pfam" id="PF17989">
    <property type="entry name" value="ALP_N"/>
    <property type="match status" value="1"/>
</dbReference>
<reference evidence="4" key="1">
    <citation type="submission" date="2019-11" db="EMBL/GenBank/DDBJ databases">
        <title>Genome sequence of Heliorestis convoluta strain HH, an alkaliphilic and minimalistic phototrophic bacterium from a soda lake in Egypt.</title>
        <authorList>
            <person name="Dewey E.D."/>
            <person name="Stokes L.M."/>
            <person name="Burchell B.M."/>
            <person name="Shaffer K.N."/>
            <person name="Huntington A.M."/>
            <person name="Baker J.M."/>
            <person name="Nadendla S."/>
            <person name="Giglio M.G."/>
            <person name="Touchman J.W."/>
            <person name="Blankenship R.E."/>
            <person name="Madigan M.T."/>
            <person name="Sattley W.M."/>
        </authorList>
    </citation>
    <scope>NUCLEOTIDE SEQUENCE [LARGE SCALE GENOMIC DNA]</scope>
    <source>
        <strain evidence="4">HH</strain>
    </source>
</reference>
<dbReference type="Gene3D" id="3.30.420.40">
    <property type="match status" value="2"/>
</dbReference>
<sequence length="333" mass="36621">MTRARKSSTASVTPAIPMANRIAIDVGYRQVKAVSARSRISFPSSVAPARTFSASGIARLENYQVTIDGEPFFVGDLAEREASNSLIEQTERTKHHNQEHDVLILTAARLLNAEPGCHLAVGLPIAYFADQRVDLQRSLTQLEAEVSVDGMKPREIFFDNIIVYPQGAAALLTLKSLPQEGMVSLIDIGQRTTDYITARIQDGRVTPVLSQTGSIEIGVADYYRAIGEIYQAHTGAPANGNRIQDVIKRQGRIAYRRKIIDLSDDMLKAQTMIAKAIGDRIKKSLAEIHYDLDAIYMAGGGSHVFPRLVEDMQATVIEDPVWANSLGFLKLLE</sequence>
<dbReference type="AlphaFoldDB" id="A0A5Q2N0R9"/>
<accession>A0A5Q2N0R9</accession>
<dbReference type="InterPro" id="IPR043129">
    <property type="entry name" value="ATPase_NBD"/>
</dbReference>
<gene>
    <name evidence="3" type="ORF">FTV88_2505</name>
</gene>
<evidence type="ECO:0000313" key="3">
    <source>
        <dbReference type="EMBL" id="QGG48598.1"/>
    </source>
</evidence>
<feature type="domain" description="Actin homologue MreB-like C-terminal" evidence="2">
    <location>
        <begin position="185"/>
        <end position="306"/>
    </location>
</feature>
<evidence type="ECO:0000313" key="4">
    <source>
        <dbReference type="Proteomes" id="UP000366051"/>
    </source>
</evidence>
<dbReference type="Pfam" id="PF21522">
    <property type="entry name" value="MreB-like_C"/>
    <property type="match status" value="1"/>
</dbReference>
<keyword evidence="4" id="KW-1185">Reference proteome</keyword>